<dbReference type="STRING" id="1202768.SAMN05216285_1069"/>
<evidence type="ECO:0000313" key="2">
    <source>
        <dbReference type="EMBL" id="SEV88662.1"/>
    </source>
</evidence>
<dbReference type="AlphaFoldDB" id="A0A1I0MM37"/>
<name>A0A1I0MM37_9EURY</name>
<feature type="coiled-coil region" evidence="1">
    <location>
        <begin position="14"/>
        <end position="48"/>
    </location>
</feature>
<organism evidence="2 3">
    <name type="scientific">Natrinema salifodinae</name>
    <dbReference type="NCBI Taxonomy" id="1202768"/>
    <lineage>
        <taxon>Archaea</taxon>
        <taxon>Methanobacteriati</taxon>
        <taxon>Methanobacteriota</taxon>
        <taxon>Stenosarchaea group</taxon>
        <taxon>Halobacteria</taxon>
        <taxon>Halobacteriales</taxon>
        <taxon>Natrialbaceae</taxon>
        <taxon>Natrinema</taxon>
    </lineage>
</organism>
<dbReference type="EMBL" id="FOIS01000001">
    <property type="protein sequence ID" value="SEV88662.1"/>
    <property type="molecule type" value="Genomic_DNA"/>
</dbReference>
<protein>
    <submittedName>
        <fullName evidence="2">Uncharacterized protein</fullName>
    </submittedName>
</protein>
<evidence type="ECO:0000313" key="3">
    <source>
        <dbReference type="Proteomes" id="UP000183275"/>
    </source>
</evidence>
<keyword evidence="3" id="KW-1185">Reference proteome</keyword>
<gene>
    <name evidence="2" type="ORF">SAMN05216285_1069</name>
</gene>
<proteinExistence type="predicted"/>
<accession>A0A1I0MM37</accession>
<keyword evidence="1" id="KW-0175">Coiled coil</keyword>
<sequence>MRYRERSIRRGQRRQHVHKRLAELERELEETRDRVRQLENTLRGVVQNANDVSIGGPCKCGKSLLLIRQQKIYCPHCGYNRTM</sequence>
<dbReference type="Proteomes" id="UP000183275">
    <property type="component" value="Unassembled WGS sequence"/>
</dbReference>
<evidence type="ECO:0000256" key="1">
    <source>
        <dbReference type="SAM" id="Coils"/>
    </source>
</evidence>
<reference evidence="3" key="1">
    <citation type="submission" date="2016-10" db="EMBL/GenBank/DDBJ databases">
        <authorList>
            <person name="Varghese N."/>
        </authorList>
    </citation>
    <scope>NUCLEOTIDE SEQUENCE [LARGE SCALE GENOMIC DNA]</scope>
    <source>
        <strain evidence="3">CGMCC 1.12284</strain>
    </source>
</reference>